<dbReference type="RefSeq" id="WP_007642237.1">
    <property type="nucleotide sequence ID" value="NC_020514.1"/>
</dbReference>
<dbReference type="EMBL" id="CP003837">
    <property type="protein sequence ID" value="AGH45976.1"/>
    <property type="molecule type" value="Genomic_DNA"/>
</dbReference>
<dbReference type="OrthoDB" id="6386419at2"/>
<proteinExistence type="predicted"/>
<organism evidence="1 2">
    <name type="scientific">Paraglaciecola psychrophila 170</name>
    <dbReference type="NCBI Taxonomy" id="1129794"/>
    <lineage>
        <taxon>Bacteria</taxon>
        <taxon>Pseudomonadati</taxon>
        <taxon>Pseudomonadota</taxon>
        <taxon>Gammaproteobacteria</taxon>
        <taxon>Alteromonadales</taxon>
        <taxon>Alteromonadaceae</taxon>
        <taxon>Paraglaciecola</taxon>
    </lineage>
</organism>
<dbReference type="PATRIC" id="fig|1129794.4.peg.3855"/>
<reference evidence="1 2" key="1">
    <citation type="journal article" date="2013" name="Genome Announc.">
        <title>Complete Genome Sequence of Glaciecola psychrophila Strain 170T.</title>
        <authorList>
            <person name="Yin J."/>
            <person name="Chen J."/>
            <person name="Liu G."/>
            <person name="Yu Y."/>
            <person name="Song L."/>
            <person name="Wang X."/>
            <person name="Qu X."/>
        </authorList>
    </citation>
    <scope>NUCLEOTIDE SEQUENCE [LARGE SCALE GENOMIC DNA]</scope>
    <source>
        <strain evidence="1 2">170</strain>
    </source>
</reference>
<sequence length="137" mass="16459">MAFADRYLYNKMHVEARLKITESMAKRSEQLNETLQDPALRAEDLSARYEREILKQINEDKLNGELEQIFTFYEQIILCRELDLCEEKVSGQFFDTDAQGFVNTYYPYICNVRKEWHNPEQYKKITQFYSPKLTCEF</sequence>
<accession>K7AGR6</accession>
<keyword evidence="2" id="KW-1185">Reference proteome</keyword>
<dbReference type="KEGG" id="gps:C427_3871"/>
<protein>
    <submittedName>
        <fullName evidence="1">Uncharacterized protein</fullName>
    </submittedName>
</protein>
<dbReference type="Proteomes" id="UP000011864">
    <property type="component" value="Chromosome"/>
</dbReference>
<name>K7AGR6_9ALTE</name>
<dbReference type="HOGENOM" id="CLU_1863270_0_0_6"/>
<evidence type="ECO:0000313" key="2">
    <source>
        <dbReference type="Proteomes" id="UP000011864"/>
    </source>
</evidence>
<gene>
    <name evidence="1" type="ORF">C427_3871</name>
</gene>
<evidence type="ECO:0000313" key="1">
    <source>
        <dbReference type="EMBL" id="AGH45976.1"/>
    </source>
</evidence>
<dbReference type="AlphaFoldDB" id="K7AGR6"/>